<accession>A0A7S2WYW7</accession>
<dbReference type="AlphaFoldDB" id="A0A7S2WYW7"/>
<protein>
    <submittedName>
        <fullName evidence="2">Uncharacterized protein</fullName>
    </submittedName>
</protein>
<organism evidence="2">
    <name type="scientific">Chloropicon primus</name>
    <dbReference type="NCBI Taxonomy" id="1764295"/>
    <lineage>
        <taxon>Eukaryota</taxon>
        <taxon>Viridiplantae</taxon>
        <taxon>Chlorophyta</taxon>
        <taxon>Chloropicophyceae</taxon>
        <taxon>Chloropicales</taxon>
        <taxon>Chloropicaceae</taxon>
        <taxon>Chloropicon</taxon>
    </lineage>
</organism>
<name>A0A7S2WYW7_9CHLO</name>
<evidence type="ECO:0000256" key="1">
    <source>
        <dbReference type="SAM" id="Phobius"/>
    </source>
</evidence>
<keyword evidence="1" id="KW-0812">Transmembrane</keyword>
<keyword evidence="1" id="KW-0472">Membrane</keyword>
<sequence>MLLAASYLHFPPAMSNLAFAVYLGTGIFTRHLIAISFDAYRLLIVTLTSILLLPTSLMLGKTLKGMWRFSLALYFMSWNSPSGGVKVTILSELNLVKFTH</sequence>
<dbReference type="EMBL" id="HBHL01004017">
    <property type="protein sequence ID" value="CAD9713676.1"/>
    <property type="molecule type" value="Transcribed_RNA"/>
</dbReference>
<proteinExistence type="predicted"/>
<feature type="transmembrane region" description="Helical" evidence="1">
    <location>
        <begin position="39"/>
        <end position="59"/>
    </location>
</feature>
<evidence type="ECO:0000313" key="2">
    <source>
        <dbReference type="EMBL" id="CAD9713676.1"/>
    </source>
</evidence>
<keyword evidence="1" id="KW-1133">Transmembrane helix</keyword>
<gene>
    <name evidence="2" type="ORF">CPRI1469_LOCUS2528</name>
</gene>
<reference evidence="2" key="1">
    <citation type="submission" date="2021-01" db="EMBL/GenBank/DDBJ databases">
        <authorList>
            <person name="Corre E."/>
            <person name="Pelletier E."/>
            <person name="Niang G."/>
            <person name="Scheremetjew M."/>
            <person name="Finn R."/>
            <person name="Kale V."/>
            <person name="Holt S."/>
            <person name="Cochrane G."/>
            <person name="Meng A."/>
            <person name="Brown T."/>
            <person name="Cohen L."/>
        </authorList>
    </citation>
    <scope>NUCLEOTIDE SEQUENCE</scope>
    <source>
        <strain evidence="2">CCMP1205</strain>
    </source>
</reference>